<protein>
    <submittedName>
        <fullName evidence="1">Uncharacterized protein</fullName>
    </submittedName>
</protein>
<proteinExistence type="predicted"/>
<dbReference type="AlphaFoldDB" id="A0A2C9LLL7"/>
<dbReference type="PANTHER" id="PTHR26391">
    <property type="entry name" value="INACTIVE TYROSINE-PROTEIN KINASE 7"/>
    <property type="match status" value="1"/>
</dbReference>
<dbReference type="VEuPathDB" id="VectorBase:BGLAX_027777"/>
<dbReference type="Gene3D" id="2.60.120.260">
    <property type="entry name" value="Galactose-binding domain-like"/>
    <property type="match status" value="1"/>
</dbReference>
<organism evidence="1 2">
    <name type="scientific">Biomphalaria glabrata</name>
    <name type="common">Bloodfluke planorb</name>
    <name type="synonym">Freshwater snail</name>
    <dbReference type="NCBI Taxonomy" id="6526"/>
    <lineage>
        <taxon>Eukaryota</taxon>
        <taxon>Metazoa</taxon>
        <taxon>Spiralia</taxon>
        <taxon>Lophotrochozoa</taxon>
        <taxon>Mollusca</taxon>
        <taxon>Gastropoda</taxon>
        <taxon>Heterobranchia</taxon>
        <taxon>Euthyneura</taxon>
        <taxon>Panpulmonata</taxon>
        <taxon>Hygrophila</taxon>
        <taxon>Lymnaeoidea</taxon>
        <taxon>Planorbidae</taxon>
        <taxon>Biomphalaria</taxon>
    </lineage>
</organism>
<dbReference type="Pfam" id="PF22633">
    <property type="entry name" value="F5_F8_type_C_2"/>
    <property type="match status" value="1"/>
</dbReference>
<evidence type="ECO:0000313" key="2">
    <source>
        <dbReference type="Proteomes" id="UP000076420"/>
    </source>
</evidence>
<dbReference type="VEuPathDB" id="VectorBase:BGLB032425"/>
<evidence type="ECO:0000313" key="1">
    <source>
        <dbReference type="EnsemblMetazoa" id="BGLB032425-PA"/>
    </source>
</evidence>
<dbReference type="EnsemblMetazoa" id="BGLB032425-RA">
    <property type="protein sequence ID" value="BGLB032425-PA"/>
    <property type="gene ID" value="BGLB032425"/>
</dbReference>
<reference evidence="1" key="1">
    <citation type="submission" date="2020-05" db="UniProtKB">
        <authorList>
            <consortium name="EnsemblMetazoa"/>
        </authorList>
    </citation>
    <scope>IDENTIFICATION</scope>
    <source>
        <strain evidence="1">BB02</strain>
    </source>
</reference>
<dbReference type="Proteomes" id="UP000076420">
    <property type="component" value="Unassembled WGS sequence"/>
</dbReference>
<name>A0A2C9LLL7_BIOGL</name>
<dbReference type="InterPro" id="IPR008979">
    <property type="entry name" value="Galactose-bd-like_sf"/>
</dbReference>
<dbReference type="KEGG" id="bgt:106069465"/>
<sequence>MTEFKTACMAGWFGSRCQYQCHCKNNLACDVDGQCVTGCDAGWFGTGCQYVNLATLSDNLVTMTPTQTSTTWLTDGDDTTCNRDVNIASLQIDFNGSYPFTWLRIKVKHTSQTLLNVNLTFTTSRNDTFNCINKQVSIIDSTTVDYRCDMAETITGLNLTGPALKSLCSLYISGGRNVALRQTAEQTNVHLEKNNNLNISCTAALAVDGYTNCNLLDGSTSHTDDDPNASWNLTLDTPKVVNRFVIYNRVDCCGYRLKHYKLTTFDTNNNMLWTYQDPNNDAPFVYTFSRIQNNAVSKIRIIPTNRESHDTRLIISLCEVFMFGECGKGHWGLDCQNKCPEECLYSCQQDTGKCLSCPGQSDTPQCGTVCAPGTYGMNCQQNCSGNCFNRTCNSVTGECDSGCNGYSNPPECTT</sequence>
<dbReference type="Gene3D" id="2.170.300.10">
    <property type="entry name" value="Tie2 ligand-binding domain superfamily"/>
    <property type="match status" value="2"/>
</dbReference>
<dbReference type="SUPFAM" id="SSF49785">
    <property type="entry name" value="Galactose-binding domain-like"/>
    <property type="match status" value="1"/>
</dbReference>
<accession>A0A2C9LLL7</accession>
<gene>
    <name evidence="1" type="primary">106069465</name>
</gene>
<dbReference type="PANTHER" id="PTHR26391:SF18">
    <property type="entry name" value="PROTEIN KINASE RECEPTOR TIE-1, PUTATIVE-RELATED"/>
    <property type="match status" value="1"/>
</dbReference>